<comment type="catalytic activity">
    <reaction evidence="3">
        <text>L-glutaminyl-[protein] + H2O = L-glutamyl-[protein] + NH4(+)</text>
        <dbReference type="Rhea" id="RHEA:16441"/>
        <dbReference type="Rhea" id="RHEA-COMP:10207"/>
        <dbReference type="Rhea" id="RHEA-COMP:10208"/>
        <dbReference type="ChEBI" id="CHEBI:15377"/>
        <dbReference type="ChEBI" id="CHEBI:28938"/>
        <dbReference type="ChEBI" id="CHEBI:29973"/>
        <dbReference type="ChEBI" id="CHEBI:30011"/>
        <dbReference type="EC" id="3.5.1.44"/>
    </reaction>
</comment>
<evidence type="ECO:0000313" key="4">
    <source>
        <dbReference type="EMBL" id="QSI76365.1"/>
    </source>
</evidence>
<gene>
    <name evidence="3" type="primary">cheD</name>
    <name evidence="4" type="ORF">JY500_18155</name>
</gene>
<dbReference type="InterPro" id="IPR038592">
    <property type="entry name" value="CheD-like_sf"/>
</dbReference>
<protein>
    <recommendedName>
        <fullName evidence="3">Probable chemoreceptor glutamine deamidase CheD</fullName>
        <ecNumber evidence="3">3.5.1.44</ecNumber>
    </recommendedName>
</protein>
<keyword evidence="5" id="KW-1185">Reference proteome</keyword>
<dbReference type="InterPro" id="IPR011324">
    <property type="entry name" value="Cytotoxic_necrot_fac-like_cat"/>
</dbReference>
<dbReference type="SUPFAM" id="SSF64438">
    <property type="entry name" value="CNF1/YfiH-like putative cysteine hydrolases"/>
    <property type="match status" value="1"/>
</dbReference>
<organism evidence="4 5">
    <name type="scientific">Niveibacterium microcysteis</name>
    <dbReference type="NCBI Taxonomy" id="2811415"/>
    <lineage>
        <taxon>Bacteria</taxon>
        <taxon>Pseudomonadati</taxon>
        <taxon>Pseudomonadota</taxon>
        <taxon>Betaproteobacteria</taxon>
        <taxon>Rhodocyclales</taxon>
        <taxon>Rhodocyclaceae</taxon>
        <taxon>Niveibacterium</taxon>
    </lineage>
</organism>
<reference evidence="4 5" key="1">
    <citation type="submission" date="2021-02" db="EMBL/GenBank/DDBJ databases">
        <title>Niveibacterium changnyeongensis HC41.</title>
        <authorList>
            <person name="Kang M."/>
        </authorList>
    </citation>
    <scope>NUCLEOTIDE SEQUENCE [LARGE SCALE GENOMIC DNA]</scope>
    <source>
        <strain evidence="4 5">HC41</strain>
    </source>
</reference>
<dbReference type="EMBL" id="CP071060">
    <property type="protein sequence ID" value="QSI76365.1"/>
    <property type="molecule type" value="Genomic_DNA"/>
</dbReference>
<dbReference type="EC" id="3.5.1.44" evidence="3"/>
<dbReference type="InterPro" id="IPR005659">
    <property type="entry name" value="Chemorcpt_Glu_NH3ase_CheD"/>
</dbReference>
<keyword evidence="2 3" id="KW-0378">Hydrolase</keyword>
<comment type="similarity">
    <text evidence="3">Belongs to the CheD family.</text>
</comment>
<comment type="function">
    <text evidence="3">Probably deamidates glutamine residues to glutamate on methyl-accepting chemotaxis receptors (MCPs), playing an important role in chemotaxis.</text>
</comment>
<dbReference type="HAMAP" id="MF_01440">
    <property type="entry name" value="CheD"/>
    <property type="match status" value="1"/>
</dbReference>
<evidence type="ECO:0000256" key="2">
    <source>
        <dbReference type="ARBA" id="ARBA00022801"/>
    </source>
</evidence>
<name>A0ABX7M3N4_9RHOO</name>
<dbReference type="Gene3D" id="3.30.1330.200">
    <property type="match status" value="1"/>
</dbReference>
<dbReference type="Pfam" id="PF03975">
    <property type="entry name" value="CheD"/>
    <property type="match status" value="1"/>
</dbReference>
<dbReference type="Proteomes" id="UP000663570">
    <property type="component" value="Chromosome"/>
</dbReference>
<dbReference type="RefSeq" id="WP_172203254.1">
    <property type="nucleotide sequence ID" value="NZ_CP071060.1"/>
</dbReference>
<accession>A0ABX7M3N4</accession>
<evidence type="ECO:0000256" key="3">
    <source>
        <dbReference type="HAMAP-Rule" id="MF_01440"/>
    </source>
</evidence>
<proteinExistence type="inferred from homology"/>
<evidence type="ECO:0000313" key="5">
    <source>
        <dbReference type="Proteomes" id="UP000663570"/>
    </source>
</evidence>
<evidence type="ECO:0000256" key="1">
    <source>
        <dbReference type="ARBA" id="ARBA00022500"/>
    </source>
</evidence>
<dbReference type="PANTHER" id="PTHR35147:SF3">
    <property type="entry name" value="CHEMORECEPTOR GLUTAMINE DEAMIDASE CHED 1-RELATED"/>
    <property type="match status" value="1"/>
</dbReference>
<dbReference type="PANTHER" id="PTHR35147">
    <property type="entry name" value="CHEMORECEPTOR GLUTAMINE DEAMIDASE CHED-RELATED"/>
    <property type="match status" value="1"/>
</dbReference>
<dbReference type="CDD" id="cd16352">
    <property type="entry name" value="CheD"/>
    <property type="match status" value="1"/>
</dbReference>
<keyword evidence="1 3" id="KW-0145">Chemotaxis</keyword>
<sequence length="173" mass="19093">MSHRVFINPGGVYFGEGDERIETLLGSCVAVTIWHPERRIGGMCHFLLPRRPVDVRLRLAAPDGRYGTDAIQALVDHARRRGTRLADYTVKIFGGGRVLDMEPRHGSVGDQNARFVMQQIESLGLVASAVDLTGDGYRYLRFELSSGDVWVKRGQGVMGGRRSAARPETGRLG</sequence>